<gene>
    <name evidence="1" type="ORF">TI39_contig5941g00001</name>
</gene>
<dbReference type="OrthoDB" id="10500873at2759"/>
<dbReference type="AlphaFoldDB" id="A0A0F4G3Y5"/>
<proteinExistence type="predicted"/>
<evidence type="ECO:0000313" key="2">
    <source>
        <dbReference type="Proteomes" id="UP000033647"/>
    </source>
</evidence>
<name>A0A0F4G3Y5_9PEZI</name>
<dbReference type="Proteomes" id="UP000033647">
    <property type="component" value="Unassembled WGS sequence"/>
</dbReference>
<dbReference type="EMBL" id="LAFY01005896">
    <property type="protein sequence ID" value="KJX92048.1"/>
    <property type="molecule type" value="Genomic_DNA"/>
</dbReference>
<keyword evidence="2" id="KW-1185">Reference proteome</keyword>
<sequence length="143" mass="16151">MRRQKISDGRWAIGEEAGSCQLLLEEMQKLPREAEQADKIAQSLDTTRAAGFIETKEQARRGRVAGMYQDSPASIVFTPISHIMSPTILVPGRVVYAPDINPFVGRRNISDQQRCGHGVRSECVLTLQRRDRGSRIPRRFKVM</sequence>
<organism evidence="1 2">
    <name type="scientific">Zymoseptoria brevis</name>
    <dbReference type="NCBI Taxonomy" id="1047168"/>
    <lineage>
        <taxon>Eukaryota</taxon>
        <taxon>Fungi</taxon>
        <taxon>Dikarya</taxon>
        <taxon>Ascomycota</taxon>
        <taxon>Pezizomycotina</taxon>
        <taxon>Dothideomycetes</taxon>
        <taxon>Dothideomycetidae</taxon>
        <taxon>Mycosphaerellales</taxon>
        <taxon>Mycosphaerellaceae</taxon>
        <taxon>Zymoseptoria</taxon>
    </lineage>
</organism>
<evidence type="ECO:0000313" key="1">
    <source>
        <dbReference type="EMBL" id="KJX92048.1"/>
    </source>
</evidence>
<comment type="caution">
    <text evidence="1">The sequence shown here is derived from an EMBL/GenBank/DDBJ whole genome shotgun (WGS) entry which is preliminary data.</text>
</comment>
<accession>A0A0F4G3Y5</accession>
<reference evidence="1 2" key="1">
    <citation type="submission" date="2015-03" db="EMBL/GenBank/DDBJ databases">
        <title>RNA-seq based gene annotation and comparative genomics of four Zymoseptoria species reveal species-specific pathogenicity related genes and transposable element activity.</title>
        <authorList>
            <person name="Grandaubert J."/>
            <person name="Bhattacharyya A."/>
            <person name="Stukenbrock E.H."/>
        </authorList>
    </citation>
    <scope>NUCLEOTIDE SEQUENCE [LARGE SCALE GENOMIC DNA]</scope>
    <source>
        <strain evidence="1 2">Zb18110</strain>
    </source>
</reference>
<dbReference type="STRING" id="1047168.A0A0F4G3Y5"/>
<protein>
    <submittedName>
        <fullName evidence="1">Uncharacterized protein</fullName>
    </submittedName>
</protein>